<proteinExistence type="predicted"/>
<dbReference type="Proteomes" id="UP000034371">
    <property type="component" value="Unassembled WGS sequence"/>
</dbReference>
<reference evidence="1 2" key="1">
    <citation type="journal article" date="2015" name="Nature">
        <title>rRNA introns, odd ribosomes, and small enigmatic genomes across a large radiation of phyla.</title>
        <authorList>
            <person name="Brown C.T."/>
            <person name="Hug L.A."/>
            <person name="Thomas B.C."/>
            <person name="Sharon I."/>
            <person name="Castelle C.J."/>
            <person name="Singh A."/>
            <person name="Wilkins M.J."/>
            <person name="Williams K.H."/>
            <person name="Banfield J.F."/>
        </authorList>
    </citation>
    <scope>NUCLEOTIDE SEQUENCE [LARGE SCALE GENOMIC DNA]</scope>
</reference>
<comment type="caution">
    <text evidence="1">The sequence shown here is derived from an EMBL/GenBank/DDBJ whole genome shotgun (WGS) entry which is preliminary data.</text>
</comment>
<dbReference type="AlphaFoldDB" id="A0A0G0ZEP2"/>
<protein>
    <submittedName>
        <fullName evidence="1">Uncharacterized protein</fullName>
    </submittedName>
</protein>
<accession>A0A0G0ZEP2</accession>
<evidence type="ECO:0000313" key="2">
    <source>
        <dbReference type="Proteomes" id="UP000034371"/>
    </source>
</evidence>
<dbReference type="EMBL" id="LCBY01000060">
    <property type="protein sequence ID" value="KKS20536.1"/>
    <property type="molecule type" value="Genomic_DNA"/>
</dbReference>
<sequence length="120" mass="13803">MGGGLKCIIMKKQLVHTFEDIINIENLLEAWNEFIRGKRNKSDVQEFSLKLIDNLFILHEDLCSINLLTSLILNQETSIKQVLGIDCYITRSIEYFTLFSIRHSFPILIPAGLTKAHIKL</sequence>
<name>A0A0G0ZEP2_9BACT</name>
<gene>
    <name evidence="1" type="ORF">UU78_C0060G0001</name>
</gene>
<organism evidence="1 2">
    <name type="scientific">Candidatus Roizmanbacteria bacterium GW2011_GWC2_41_7</name>
    <dbReference type="NCBI Taxonomy" id="1618487"/>
    <lineage>
        <taxon>Bacteria</taxon>
        <taxon>Candidatus Roizmaniibacteriota</taxon>
    </lineage>
</organism>
<evidence type="ECO:0000313" key="1">
    <source>
        <dbReference type="EMBL" id="KKS20536.1"/>
    </source>
</evidence>